<evidence type="ECO:0000313" key="8">
    <source>
        <dbReference type="Proteomes" id="UP001054252"/>
    </source>
</evidence>
<keyword evidence="3" id="KW-0560">Oxidoreductase</keyword>
<dbReference type="Proteomes" id="UP001054252">
    <property type="component" value="Unassembled WGS sequence"/>
</dbReference>
<comment type="caution">
    <text evidence="7">The sequence shown here is derived from an EMBL/GenBank/DDBJ whole genome shotgun (WGS) entry which is preliminary data.</text>
</comment>
<keyword evidence="5" id="KW-1133">Transmembrane helix</keyword>
<feature type="transmembrane region" description="Helical" evidence="5">
    <location>
        <begin position="185"/>
        <end position="207"/>
    </location>
</feature>
<evidence type="ECO:0000256" key="3">
    <source>
        <dbReference type="ARBA" id="ARBA00023002"/>
    </source>
</evidence>
<gene>
    <name evidence="7" type="ORF">SLEP1_g6994</name>
</gene>
<keyword evidence="4" id="KW-0443">Lipid metabolism</keyword>
<evidence type="ECO:0000256" key="4">
    <source>
        <dbReference type="ARBA" id="ARBA00023098"/>
    </source>
</evidence>
<evidence type="ECO:0000256" key="1">
    <source>
        <dbReference type="ARBA" id="ARBA00004370"/>
    </source>
</evidence>
<keyword evidence="8" id="KW-1185">Reference proteome</keyword>
<keyword evidence="5" id="KW-0472">Membrane</keyword>
<dbReference type="InterPro" id="IPR005804">
    <property type="entry name" value="FA_desaturase_dom"/>
</dbReference>
<name>A0AAV5I7S6_9ROSI</name>
<dbReference type="PANTHER" id="PTHR32100">
    <property type="entry name" value="OMEGA-6 FATTY ACID DESATURASE, CHLOROPLASTIC"/>
    <property type="match status" value="1"/>
</dbReference>
<feature type="transmembrane region" description="Helical" evidence="5">
    <location>
        <begin position="43"/>
        <end position="63"/>
    </location>
</feature>
<keyword evidence="5" id="KW-0812">Transmembrane</keyword>
<dbReference type="GO" id="GO:0016020">
    <property type="term" value="C:membrane"/>
    <property type="evidence" value="ECO:0007669"/>
    <property type="project" value="UniProtKB-SubCell"/>
</dbReference>
<evidence type="ECO:0000259" key="6">
    <source>
        <dbReference type="Pfam" id="PF00487"/>
    </source>
</evidence>
<comment type="subcellular location">
    <subcellularLocation>
        <location evidence="1">Membrane</location>
    </subcellularLocation>
</comment>
<dbReference type="AlphaFoldDB" id="A0AAV5I7S6"/>
<dbReference type="EMBL" id="BPVZ01000007">
    <property type="protein sequence ID" value="GKU93399.1"/>
    <property type="molecule type" value="Genomic_DNA"/>
</dbReference>
<evidence type="ECO:0000256" key="5">
    <source>
        <dbReference type="SAM" id="Phobius"/>
    </source>
</evidence>
<feature type="domain" description="Fatty acid desaturase" evidence="6">
    <location>
        <begin position="43"/>
        <end position="245"/>
    </location>
</feature>
<dbReference type="GO" id="GO:0016491">
    <property type="term" value="F:oxidoreductase activity"/>
    <property type="evidence" value="ECO:0007669"/>
    <property type="project" value="UniProtKB-KW"/>
</dbReference>
<evidence type="ECO:0000256" key="2">
    <source>
        <dbReference type="ARBA" id="ARBA00009295"/>
    </source>
</evidence>
<protein>
    <recommendedName>
        <fullName evidence="6">Fatty acid desaturase domain-containing protein</fullName>
    </recommendedName>
</protein>
<dbReference type="InterPro" id="IPR012171">
    <property type="entry name" value="Fatty_acid_desaturase"/>
</dbReference>
<comment type="similarity">
    <text evidence="2">Belongs to the fatty acid desaturase type 1 family.</text>
</comment>
<organism evidence="7 8">
    <name type="scientific">Rubroshorea leprosula</name>
    <dbReference type="NCBI Taxonomy" id="152421"/>
    <lineage>
        <taxon>Eukaryota</taxon>
        <taxon>Viridiplantae</taxon>
        <taxon>Streptophyta</taxon>
        <taxon>Embryophyta</taxon>
        <taxon>Tracheophyta</taxon>
        <taxon>Spermatophyta</taxon>
        <taxon>Magnoliopsida</taxon>
        <taxon>eudicotyledons</taxon>
        <taxon>Gunneridae</taxon>
        <taxon>Pentapetalae</taxon>
        <taxon>rosids</taxon>
        <taxon>malvids</taxon>
        <taxon>Malvales</taxon>
        <taxon>Dipterocarpaceae</taxon>
        <taxon>Rubroshorea</taxon>
    </lineage>
</organism>
<sequence length="259" mass="30261">MSHPSIKQSSAQVMERKGEQIHGIHGIHSQEDFDPIALYFNSWYFWSLYWVAQGTMFWALFVLGHDCSHGSFSDNPTLNTVVGHILHSSILVPYHGWRISHRTHHKNHGNIEKDESWVPVNYLWTYSKLPEKIYKSLEIKTRILRFTLPFPLFAYPLYLWYGSPGKEGSHFNPYSDLFSPNERKLVMTSTACWVVITFLLSYLCFLLDPVQMLKLYGVPHLIFIAWLDGVTYLHHHGYERKLPWYRGKNGATCEEGLQQ</sequence>
<dbReference type="GO" id="GO:0006629">
    <property type="term" value="P:lipid metabolic process"/>
    <property type="evidence" value="ECO:0007669"/>
    <property type="project" value="UniProtKB-KW"/>
</dbReference>
<evidence type="ECO:0000313" key="7">
    <source>
        <dbReference type="EMBL" id="GKU93399.1"/>
    </source>
</evidence>
<proteinExistence type="inferred from homology"/>
<feature type="transmembrane region" description="Helical" evidence="5">
    <location>
        <begin position="143"/>
        <end position="161"/>
    </location>
</feature>
<reference evidence="7 8" key="1">
    <citation type="journal article" date="2021" name="Commun. Biol.">
        <title>The genome of Shorea leprosula (Dipterocarpaceae) highlights the ecological relevance of drought in aseasonal tropical rainforests.</title>
        <authorList>
            <person name="Ng K.K.S."/>
            <person name="Kobayashi M.J."/>
            <person name="Fawcett J.A."/>
            <person name="Hatakeyama M."/>
            <person name="Paape T."/>
            <person name="Ng C.H."/>
            <person name="Ang C.C."/>
            <person name="Tnah L.H."/>
            <person name="Lee C.T."/>
            <person name="Nishiyama T."/>
            <person name="Sese J."/>
            <person name="O'Brien M.J."/>
            <person name="Copetti D."/>
            <person name="Mohd Noor M.I."/>
            <person name="Ong R.C."/>
            <person name="Putra M."/>
            <person name="Sireger I.Z."/>
            <person name="Indrioko S."/>
            <person name="Kosugi Y."/>
            <person name="Izuno A."/>
            <person name="Isagi Y."/>
            <person name="Lee S.L."/>
            <person name="Shimizu K.K."/>
        </authorList>
    </citation>
    <scope>NUCLEOTIDE SEQUENCE [LARGE SCALE GENOMIC DNA]</scope>
    <source>
        <strain evidence="7">214</strain>
    </source>
</reference>
<accession>A0AAV5I7S6</accession>
<dbReference type="Pfam" id="PF00487">
    <property type="entry name" value="FA_desaturase"/>
    <property type="match status" value="1"/>
</dbReference>